<dbReference type="EMBL" id="SJPE01000001">
    <property type="protein sequence ID" value="TBX71343.1"/>
    <property type="molecule type" value="Genomic_DNA"/>
</dbReference>
<gene>
    <name evidence="1" type="ORF">EZL74_02215</name>
</gene>
<dbReference type="OrthoDB" id="1014491at2"/>
<organism evidence="1 2">
    <name type="scientific">Flavobacterium silvisoli</name>
    <dbReference type="NCBI Taxonomy" id="2529433"/>
    <lineage>
        <taxon>Bacteria</taxon>
        <taxon>Pseudomonadati</taxon>
        <taxon>Bacteroidota</taxon>
        <taxon>Flavobacteriia</taxon>
        <taxon>Flavobacteriales</taxon>
        <taxon>Flavobacteriaceae</taxon>
        <taxon>Flavobacterium</taxon>
    </lineage>
</organism>
<dbReference type="InterPro" id="IPR025737">
    <property type="entry name" value="FApF"/>
</dbReference>
<sequence length="247" mass="27736">MEPKILLLVFCLTTTCFAQKSKPIEADRPDQTETPAIVPKGMFQAETGFTFQKNNLQNQSWNLPSTLWKYGLNENLEVRLITELVYEKTNDEKSFGLSPVWIGFKVRLCEESGLIPKTSFIGHMSLPHAASSNFKKDFSAPEFRFTMQHTLSDKMTLGYNLGCEWDGITPLPTYVYTLTTGLAVTDKLGIYTEVFGFASQAESANHNLDGGMTYLITDNFMVDLSSGVGLTDIAPEYYFALGFSFRY</sequence>
<evidence type="ECO:0000313" key="1">
    <source>
        <dbReference type="EMBL" id="TBX71343.1"/>
    </source>
</evidence>
<comment type="caution">
    <text evidence="1">The sequence shown here is derived from an EMBL/GenBank/DDBJ whole genome shotgun (WGS) entry which is preliminary data.</text>
</comment>
<keyword evidence="2" id="KW-1185">Reference proteome</keyword>
<dbReference type="AlphaFoldDB" id="A0A4Q9Z4G2"/>
<evidence type="ECO:0000313" key="2">
    <source>
        <dbReference type="Proteomes" id="UP000293300"/>
    </source>
</evidence>
<proteinExistence type="predicted"/>
<dbReference type="Pfam" id="PF13557">
    <property type="entry name" value="Phenol_MetA_deg"/>
    <property type="match status" value="1"/>
</dbReference>
<protein>
    <submittedName>
        <fullName evidence="1">Transporter</fullName>
    </submittedName>
</protein>
<dbReference type="RefSeq" id="WP_131474953.1">
    <property type="nucleotide sequence ID" value="NZ_SJPE01000001.1"/>
</dbReference>
<name>A0A4Q9Z4G2_9FLAO</name>
<dbReference type="Proteomes" id="UP000293300">
    <property type="component" value="Unassembled WGS sequence"/>
</dbReference>
<reference evidence="1 2" key="1">
    <citation type="submission" date="2019-02" db="EMBL/GenBank/DDBJ databases">
        <title>Flavobacterium sp. RD-2-33 isolated from forest soil.</title>
        <authorList>
            <person name="Chaudhary D.K."/>
        </authorList>
    </citation>
    <scope>NUCLEOTIDE SEQUENCE [LARGE SCALE GENOMIC DNA]</scope>
    <source>
        <strain evidence="1 2">RD-2-33</strain>
    </source>
</reference>
<accession>A0A4Q9Z4G2</accession>